<proteinExistence type="inferred from homology"/>
<evidence type="ECO:0008006" key="16">
    <source>
        <dbReference type="Google" id="ProtNLM"/>
    </source>
</evidence>
<gene>
    <name evidence="14" type="ORF">BCR43DRAFT_252181</name>
</gene>
<dbReference type="PROSITE" id="PS51061">
    <property type="entry name" value="R3H"/>
    <property type="match status" value="1"/>
</dbReference>
<evidence type="ECO:0000256" key="9">
    <source>
        <dbReference type="ARBA" id="ARBA00023242"/>
    </source>
</evidence>
<feature type="region of interest" description="Disordered" evidence="11">
    <location>
        <begin position="1025"/>
        <end position="1055"/>
    </location>
</feature>
<evidence type="ECO:0000259" key="12">
    <source>
        <dbReference type="PROSITE" id="PS50016"/>
    </source>
</evidence>
<dbReference type="Pfam" id="PF01424">
    <property type="entry name" value="R3H"/>
    <property type="match status" value="1"/>
</dbReference>
<accession>A0A1X2HFW2</accession>
<dbReference type="InterPro" id="IPR034078">
    <property type="entry name" value="NFX1_fam"/>
</dbReference>
<dbReference type="FunCoup" id="A0A1X2HFW2">
    <property type="interactions" value="821"/>
</dbReference>
<feature type="compositionally biased region" description="Low complexity" evidence="11">
    <location>
        <begin position="1"/>
        <end position="16"/>
    </location>
</feature>
<evidence type="ECO:0000256" key="6">
    <source>
        <dbReference type="ARBA" id="ARBA00022833"/>
    </source>
</evidence>
<name>A0A1X2HFW2_SYNRA</name>
<feature type="region of interest" description="Disordered" evidence="11">
    <location>
        <begin position="1"/>
        <end position="188"/>
    </location>
</feature>
<dbReference type="EMBL" id="MCGN01000004">
    <property type="protein sequence ID" value="ORY97792.1"/>
    <property type="molecule type" value="Genomic_DNA"/>
</dbReference>
<sequence length="1055" mass="116544">MADSTTITTTVNTHSTTLRESPSNVIVDASSTSSGKTKSNQPRQHRPRKQPKEQSKEKSKERSKAESKAELKAETKAETKDQAKDQSKDQTRDQIDDRASSNRESRKPASKRDKPQGKKKNATQKQQQAQITKNRPQGRLTECDESEEAGEAGHSGGQSSSRRRRRGGLSNKKSSQGQTSTEANQDDLTATLSRDLRSGQYECMVCWDIVRPAHPTWSCDCCWAVFHLGCVQKWAEKSLTDTSTNRPTTSWRCPGCQHTRNTVPSDYFCFCGKHRNPDLSRYLTPHSCGQLCKKSRDCPHGCVLPCHPGPCPPCTAMGPTLSCFCGSESRQARCVETDYTTRSFACTKVCGELLGCGKHTCTSPCHSGLCPPCDVEEDQLCFCGKESRKAICGSVKGIYSRDHVGSYACESTCQQFFDCNEHSCQKPCHPKDDSTQPLACPFDPRHTQTCPCGATPIEIQREKCTDPIPTCNSSCSKILPCGHTCAEPCHLGKCPPCRHTVDVPCRCRSTNFKAMCSEVDEDSGGTPPLCDRVCRGMRNCGRHACGNTCCLATKQKGVKRSPIMREQAEAAHECPLTCGRTLSCGEHTCQEQCHKGPCQPCLEMACHCGRTVLEPPIRCGVKLPPCPHPCTRPTTCGHLRLLNHNCHPDSESCPPCAMLVTRTCVCGKTELKNVPCYREAPRCGRVCDNLLPCGRHRCLKSCHRGPCLDEDELCTQKCTGKRERCGHGCTSKCHGSTPCPEVSPCPALIRVSCKCGQHSLQIPCNATAESSGSKRELACNDFCAKVERNRKLAQALEIDEDREEPALTTDDLGYYDDTLCEYYVDNSSTCKQVESMLIGFCNDKSKQTLHCKPMKSHLRRFVHRYCVHFNLATEAVDPEPFRSVVIRKTLGDCRIPTPLLSVAAHHPLMNRPPPPVADGAQASKNKPPVNAICLSDLKFGLIKTELDMELKQVFGEHVKYTSEWMTDADAVLIKPELSEDMDATAKEEYIWHLKKQALDALVASETAARVDCCWIDRTGKMTWSERKTVTPPPLLQKGTATPVSANPFDTLQEES</sequence>
<evidence type="ECO:0000256" key="2">
    <source>
        <dbReference type="ARBA" id="ARBA00007269"/>
    </source>
</evidence>
<dbReference type="InterPro" id="IPR036867">
    <property type="entry name" value="R3H_dom_sf"/>
</dbReference>
<dbReference type="GO" id="GO:0000977">
    <property type="term" value="F:RNA polymerase II transcription regulatory region sequence-specific DNA binding"/>
    <property type="evidence" value="ECO:0007669"/>
    <property type="project" value="TreeGrafter"/>
</dbReference>
<comment type="similarity">
    <text evidence="2">Belongs to the NFX1 family.</text>
</comment>
<evidence type="ECO:0000313" key="15">
    <source>
        <dbReference type="Proteomes" id="UP000242180"/>
    </source>
</evidence>
<evidence type="ECO:0000256" key="4">
    <source>
        <dbReference type="ARBA" id="ARBA00022737"/>
    </source>
</evidence>
<comment type="caution">
    <text evidence="14">The sequence shown here is derived from an EMBL/GenBank/DDBJ whole genome shotgun (WGS) entry which is preliminary data.</text>
</comment>
<dbReference type="PANTHER" id="PTHR12360:SF12">
    <property type="entry name" value="TRANSCRIPTIONAL REPRESSOR NF-X1"/>
    <property type="match status" value="1"/>
</dbReference>
<feature type="domain" description="R3H" evidence="13">
    <location>
        <begin position="827"/>
        <end position="890"/>
    </location>
</feature>
<feature type="compositionally biased region" description="Basic and acidic residues" evidence="11">
    <location>
        <begin position="50"/>
        <end position="116"/>
    </location>
</feature>
<comment type="subcellular location">
    <subcellularLocation>
        <location evidence="1">Nucleus</location>
    </subcellularLocation>
</comment>
<protein>
    <recommendedName>
        <fullName evidence="16">R3H domain-containing protein</fullName>
    </recommendedName>
</protein>
<dbReference type="CDD" id="cd06008">
    <property type="entry name" value="NF-X1-zinc-finger"/>
    <property type="match status" value="4"/>
</dbReference>
<dbReference type="Pfam" id="PF01422">
    <property type="entry name" value="zf-NF-X1"/>
    <property type="match status" value="6"/>
</dbReference>
<evidence type="ECO:0000256" key="5">
    <source>
        <dbReference type="ARBA" id="ARBA00022771"/>
    </source>
</evidence>
<evidence type="ECO:0000259" key="13">
    <source>
        <dbReference type="PROSITE" id="PS51061"/>
    </source>
</evidence>
<dbReference type="Gene3D" id="3.30.1370.50">
    <property type="entry name" value="R3H-like domain"/>
    <property type="match status" value="1"/>
</dbReference>
<feature type="compositionally biased region" description="Polar residues" evidence="11">
    <location>
        <begin position="18"/>
        <end position="42"/>
    </location>
</feature>
<evidence type="ECO:0000256" key="7">
    <source>
        <dbReference type="ARBA" id="ARBA00023015"/>
    </source>
</evidence>
<keyword evidence="7" id="KW-0805">Transcription regulation</keyword>
<keyword evidence="15" id="KW-1185">Reference proteome</keyword>
<reference evidence="14 15" key="1">
    <citation type="submission" date="2016-07" db="EMBL/GenBank/DDBJ databases">
        <title>Pervasive Adenine N6-methylation of Active Genes in Fungi.</title>
        <authorList>
            <consortium name="DOE Joint Genome Institute"/>
            <person name="Mondo S.J."/>
            <person name="Dannebaum R.O."/>
            <person name="Kuo R.C."/>
            <person name="Labutti K."/>
            <person name="Haridas S."/>
            <person name="Kuo A."/>
            <person name="Salamov A."/>
            <person name="Ahrendt S.R."/>
            <person name="Lipzen A."/>
            <person name="Sullivan W."/>
            <person name="Andreopoulos W.B."/>
            <person name="Clum A."/>
            <person name="Lindquist E."/>
            <person name="Daum C."/>
            <person name="Ramamoorthy G.K."/>
            <person name="Gryganskyi A."/>
            <person name="Culley D."/>
            <person name="Magnuson J.K."/>
            <person name="James T.Y."/>
            <person name="O'Malley M.A."/>
            <person name="Stajich J.E."/>
            <person name="Spatafora J.W."/>
            <person name="Visel A."/>
            <person name="Grigoriev I.V."/>
        </authorList>
    </citation>
    <scope>NUCLEOTIDE SEQUENCE [LARGE SCALE GENOMIC DNA]</scope>
    <source>
        <strain evidence="14 15">NRRL 2496</strain>
    </source>
</reference>
<keyword evidence="8" id="KW-0804">Transcription</keyword>
<dbReference type="GO" id="GO:0000122">
    <property type="term" value="P:negative regulation of transcription by RNA polymerase II"/>
    <property type="evidence" value="ECO:0007669"/>
    <property type="project" value="TreeGrafter"/>
</dbReference>
<dbReference type="STRING" id="13706.A0A1X2HFW2"/>
<dbReference type="InterPro" id="IPR000967">
    <property type="entry name" value="Znf_NFX1"/>
</dbReference>
<dbReference type="SMART" id="SM00438">
    <property type="entry name" value="ZnF_NFX"/>
    <property type="match status" value="7"/>
</dbReference>
<dbReference type="GO" id="GO:0000981">
    <property type="term" value="F:DNA-binding transcription factor activity, RNA polymerase II-specific"/>
    <property type="evidence" value="ECO:0007669"/>
    <property type="project" value="TreeGrafter"/>
</dbReference>
<dbReference type="GO" id="GO:0005634">
    <property type="term" value="C:nucleus"/>
    <property type="evidence" value="ECO:0007669"/>
    <property type="project" value="UniProtKB-SubCell"/>
</dbReference>
<evidence type="ECO:0000256" key="8">
    <source>
        <dbReference type="ARBA" id="ARBA00023163"/>
    </source>
</evidence>
<feature type="compositionally biased region" description="Polar residues" evidence="11">
    <location>
        <begin position="171"/>
        <end position="188"/>
    </location>
</feature>
<keyword evidence="6" id="KW-0862">Zinc</keyword>
<dbReference type="InterPro" id="IPR001374">
    <property type="entry name" value="R3H_dom"/>
</dbReference>
<dbReference type="OrthoDB" id="6512771at2759"/>
<keyword evidence="5 10" id="KW-0863">Zinc-finger</keyword>
<dbReference type="InParanoid" id="A0A1X2HFW2"/>
<feature type="compositionally biased region" description="Polar residues" evidence="11">
    <location>
        <begin position="1038"/>
        <end position="1049"/>
    </location>
</feature>
<organism evidence="14 15">
    <name type="scientific">Syncephalastrum racemosum</name>
    <name type="common">Filamentous fungus</name>
    <dbReference type="NCBI Taxonomy" id="13706"/>
    <lineage>
        <taxon>Eukaryota</taxon>
        <taxon>Fungi</taxon>
        <taxon>Fungi incertae sedis</taxon>
        <taxon>Mucoromycota</taxon>
        <taxon>Mucoromycotina</taxon>
        <taxon>Mucoromycetes</taxon>
        <taxon>Mucorales</taxon>
        <taxon>Syncephalastraceae</taxon>
        <taxon>Syncephalastrum</taxon>
    </lineage>
</organism>
<evidence type="ECO:0000256" key="3">
    <source>
        <dbReference type="ARBA" id="ARBA00022723"/>
    </source>
</evidence>
<evidence type="ECO:0000256" key="10">
    <source>
        <dbReference type="PROSITE-ProRule" id="PRU00146"/>
    </source>
</evidence>
<dbReference type="AlphaFoldDB" id="A0A1X2HFW2"/>
<dbReference type="Proteomes" id="UP000242180">
    <property type="component" value="Unassembled WGS sequence"/>
</dbReference>
<dbReference type="PANTHER" id="PTHR12360">
    <property type="entry name" value="NUCLEAR TRANSCRIPTION FACTOR, X-BOX BINDING 1 NFX1"/>
    <property type="match status" value="1"/>
</dbReference>
<evidence type="ECO:0000256" key="11">
    <source>
        <dbReference type="SAM" id="MobiDB-lite"/>
    </source>
</evidence>
<dbReference type="OMA" id="CPHPCDS"/>
<keyword evidence="4" id="KW-0677">Repeat</keyword>
<evidence type="ECO:0000256" key="1">
    <source>
        <dbReference type="ARBA" id="ARBA00004123"/>
    </source>
</evidence>
<feature type="domain" description="PHD-type" evidence="12">
    <location>
        <begin position="200"/>
        <end position="259"/>
    </location>
</feature>
<feature type="compositionally biased region" description="Low complexity" evidence="11">
    <location>
        <begin position="123"/>
        <end position="134"/>
    </location>
</feature>
<keyword evidence="9" id="KW-0539">Nucleus</keyword>
<dbReference type="SMART" id="SM00393">
    <property type="entry name" value="R3H"/>
    <property type="match status" value="1"/>
</dbReference>
<dbReference type="InterPro" id="IPR019787">
    <property type="entry name" value="Znf_PHD-finger"/>
</dbReference>
<dbReference type="SUPFAM" id="SSF82708">
    <property type="entry name" value="R3H domain"/>
    <property type="match status" value="1"/>
</dbReference>
<keyword evidence="3" id="KW-0479">Metal-binding</keyword>
<dbReference type="PROSITE" id="PS50016">
    <property type="entry name" value="ZF_PHD_2"/>
    <property type="match status" value="1"/>
</dbReference>
<dbReference type="GO" id="GO:0008270">
    <property type="term" value="F:zinc ion binding"/>
    <property type="evidence" value="ECO:0007669"/>
    <property type="project" value="UniProtKB-KW"/>
</dbReference>
<evidence type="ECO:0000313" key="14">
    <source>
        <dbReference type="EMBL" id="ORY97792.1"/>
    </source>
</evidence>